<dbReference type="InterPro" id="IPR002347">
    <property type="entry name" value="SDR_fam"/>
</dbReference>
<dbReference type="GO" id="GO:0016491">
    <property type="term" value="F:oxidoreductase activity"/>
    <property type="evidence" value="ECO:0007669"/>
    <property type="project" value="UniProtKB-KW"/>
</dbReference>
<organism evidence="4 5">
    <name type="scientific">Digitaria exilis</name>
    <dbReference type="NCBI Taxonomy" id="1010633"/>
    <lineage>
        <taxon>Eukaryota</taxon>
        <taxon>Viridiplantae</taxon>
        <taxon>Streptophyta</taxon>
        <taxon>Embryophyta</taxon>
        <taxon>Tracheophyta</taxon>
        <taxon>Spermatophyta</taxon>
        <taxon>Magnoliopsida</taxon>
        <taxon>Liliopsida</taxon>
        <taxon>Poales</taxon>
        <taxon>Poaceae</taxon>
        <taxon>PACMAD clade</taxon>
        <taxon>Panicoideae</taxon>
        <taxon>Panicodae</taxon>
        <taxon>Paniceae</taxon>
        <taxon>Anthephorinae</taxon>
        <taxon>Digitaria</taxon>
    </lineage>
</organism>
<dbReference type="PANTHER" id="PTHR43490">
    <property type="entry name" value="(+)-NEOMENTHOL DEHYDROGENASE"/>
    <property type="match status" value="1"/>
</dbReference>
<evidence type="ECO:0000256" key="2">
    <source>
        <dbReference type="ARBA" id="ARBA00022857"/>
    </source>
</evidence>
<protein>
    <submittedName>
        <fullName evidence="4">Uncharacterized protein</fullName>
    </submittedName>
</protein>
<dbReference type="AlphaFoldDB" id="A0A835B8S7"/>
<comment type="similarity">
    <text evidence="1">Belongs to the short-chain dehydrogenases/reductases (SDR) family.</text>
</comment>
<dbReference type="PRINTS" id="PR00080">
    <property type="entry name" value="SDRFAMILY"/>
</dbReference>
<evidence type="ECO:0000256" key="3">
    <source>
        <dbReference type="ARBA" id="ARBA00023002"/>
    </source>
</evidence>
<dbReference type="CDD" id="cd05233">
    <property type="entry name" value="SDR_c"/>
    <property type="match status" value="1"/>
</dbReference>
<dbReference type="EMBL" id="JACEFO010001926">
    <property type="protein sequence ID" value="KAF8692967.1"/>
    <property type="molecule type" value="Genomic_DNA"/>
</dbReference>
<dbReference type="InterPro" id="IPR036291">
    <property type="entry name" value="NAD(P)-bd_dom_sf"/>
</dbReference>
<keyword evidence="5" id="KW-1185">Reference proteome</keyword>
<keyword evidence="3" id="KW-0560">Oxidoreductase</keyword>
<sequence>MVVLTARDERRGIEAVSALGSLGLSNVMFHQLEVSDPSSTARSADFIKDMFGKLDILLVHVNNAGIVGTTTQIGDPETFWHELASIDPVERLEWITKRTTEPYEKAEECLRTNYHGIKSVTKALLPLLLSSSHGRIVNLSSRYGQLRELNNIDNLSEKRLDELSELFLIDFKDGQLKPRGWPTDGGYSAYRVSKALLCISSAIVLTYLCILFCVRAEVAVVTGGNRGIGLEICKQLASSGVTVVLTARDVKKGAEAVSILGTLGLSNIVFHQLDVGDPSSAAHLADFIKEKFGKLDILVNNAGISGTTSEVGNAETFRQETDMNFNVGDLTVEEGTRGALMMALAPRGGMTGGNRGIGLEVCKQLASNGITVVLTARDQKRGAEAVSILGELGLSNIVFHQLDVSDPSSAVGLADFIKEKFGKLDILVNNAAISGTISDIGNPETFRQEVGGLDLTEKVDRIRKHSTEPYKQAEECLRTNYHGTKAVTKALLSLLQSSSHGRIVNISSRYGLLRFFSGDELKKELNNIDNLSEHRLDELSELFLKDFKDGQLEGHGWPTEGGFIAYNVSKAIMNAYSRILAKEYPSLCINCVHPGFVQTDMSFQVGDLSVKEGARGALMMALAPKGGMTGGFLNRTEPAPFV</sequence>
<evidence type="ECO:0000256" key="1">
    <source>
        <dbReference type="ARBA" id="ARBA00006484"/>
    </source>
</evidence>
<dbReference type="SUPFAM" id="SSF51735">
    <property type="entry name" value="NAD(P)-binding Rossmann-fold domains"/>
    <property type="match status" value="3"/>
</dbReference>
<accession>A0A835B8S7</accession>
<dbReference type="PRINTS" id="PR00081">
    <property type="entry name" value="GDHRDH"/>
</dbReference>
<dbReference type="Pfam" id="PF00106">
    <property type="entry name" value="adh_short"/>
    <property type="match status" value="3"/>
</dbReference>
<evidence type="ECO:0000313" key="4">
    <source>
        <dbReference type="EMBL" id="KAF8692967.1"/>
    </source>
</evidence>
<comment type="caution">
    <text evidence="4">The sequence shown here is derived from an EMBL/GenBank/DDBJ whole genome shotgun (WGS) entry which is preliminary data.</text>
</comment>
<dbReference type="Proteomes" id="UP000636709">
    <property type="component" value="Unassembled WGS sequence"/>
</dbReference>
<keyword evidence="2" id="KW-0521">NADP</keyword>
<proteinExistence type="inferred from homology"/>
<dbReference type="OrthoDB" id="1933717at2759"/>
<reference evidence="4" key="1">
    <citation type="submission" date="2020-07" db="EMBL/GenBank/DDBJ databases">
        <title>Genome sequence and genetic diversity analysis of an under-domesticated orphan crop, white fonio (Digitaria exilis).</title>
        <authorList>
            <person name="Bennetzen J.L."/>
            <person name="Chen S."/>
            <person name="Ma X."/>
            <person name="Wang X."/>
            <person name="Yssel A.E.J."/>
            <person name="Chaluvadi S.R."/>
            <person name="Johnson M."/>
            <person name="Gangashetty P."/>
            <person name="Hamidou F."/>
            <person name="Sanogo M.D."/>
            <person name="Zwaenepoel A."/>
            <person name="Wallace J."/>
            <person name="Van De Peer Y."/>
            <person name="Van Deynze A."/>
        </authorList>
    </citation>
    <scope>NUCLEOTIDE SEQUENCE</scope>
    <source>
        <tissue evidence="4">Leaves</tissue>
    </source>
</reference>
<dbReference type="Gene3D" id="3.40.50.720">
    <property type="entry name" value="NAD(P)-binding Rossmann-like Domain"/>
    <property type="match status" value="3"/>
</dbReference>
<gene>
    <name evidence="4" type="ORF">HU200_039332</name>
</gene>
<evidence type="ECO:0000313" key="5">
    <source>
        <dbReference type="Proteomes" id="UP000636709"/>
    </source>
</evidence>
<dbReference type="PANTHER" id="PTHR43490:SF135">
    <property type="entry name" value="OS02G0640800 PROTEIN"/>
    <property type="match status" value="1"/>
</dbReference>
<name>A0A835B8S7_9POAL</name>
<dbReference type="GO" id="GO:0016020">
    <property type="term" value="C:membrane"/>
    <property type="evidence" value="ECO:0007669"/>
    <property type="project" value="TreeGrafter"/>
</dbReference>